<accession>A0A1U7IYW5</accession>
<dbReference type="EMBL" id="MRCG01000028">
    <property type="protein sequence ID" value="OKH43886.1"/>
    <property type="molecule type" value="Genomic_DNA"/>
</dbReference>
<dbReference type="InterPro" id="IPR057538">
    <property type="entry name" value="RXYLT1_C"/>
</dbReference>
<gene>
    <name evidence="2" type="ORF">NIES30_24035</name>
</gene>
<dbReference type="AlphaFoldDB" id="A0A1U7IYW5"/>
<evidence type="ECO:0000313" key="2">
    <source>
        <dbReference type="EMBL" id="OKH43886.1"/>
    </source>
</evidence>
<reference evidence="2 3" key="1">
    <citation type="submission" date="2016-11" db="EMBL/GenBank/DDBJ databases">
        <title>Draft Genome Sequences of Nine Cyanobacterial Strains from Diverse Habitats.</title>
        <authorList>
            <person name="Zhu T."/>
            <person name="Hou S."/>
            <person name="Lu X."/>
            <person name="Hess W.R."/>
        </authorList>
    </citation>
    <scope>NUCLEOTIDE SEQUENCE [LARGE SCALE GENOMIC DNA]</scope>
    <source>
        <strain evidence="2 3">NIES-30</strain>
    </source>
</reference>
<name>A0A1U7IYW5_9CYAN</name>
<dbReference type="Proteomes" id="UP000185557">
    <property type="component" value="Unassembled WGS sequence"/>
</dbReference>
<sequence>MYIKSQLIPWDIYDPEPENCSFVAYFGKVLQTVDQALPNQGLTFYVTMVDIKELPSYGDNVFVLILGDEFYRIPEYINQVGGVFKCYGTHQIREQINLYRPLLRLSYFKFLVLGQSVKNMGYRLIKKIKHRLRKLRFLLIGKAHIAPIYDIPPGYFNSRNLPVKPIQNRTCDIFFDGSIVQHIYPVWSLRYWSKTPKAYSREQMVSSLKQFKANHPQFQVDLAVSVGYVGSNHAAHSTYSDDMMNAKICLAPRGTTLETYRLLEAMRYGCVTIVESLPDRWFYNGAPIIQIGSWQNLEPVLTRLLNDPELLQTLHQQTLDWWETKCSEKAVGRYITEQINALRLRV</sequence>
<evidence type="ECO:0000313" key="3">
    <source>
        <dbReference type="Proteomes" id="UP000185557"/>
    </source>
</evidence>
<evidence type="ECO:0000259" key="1">
    <source>
        <dbReference type="Pfam" id="PF24785"/>
    </source>
</evidence>
<feature type="domain" description="RXYLT1 C-terminal" evidence="1">
    <location>
        <begin position="196"/>
        <end position="276"/>
    </location>
</feature>
<organism evidence="2 3">
    <name type="scientific">Phormidium tenue NIES-30</name>
    <dbReference type="NCBI Taxonomy" id="549789"/>
    <lineage>
        <taxon>Bacteria</taxon>
        <taxon>Bacillati</taxon>
        <taxon>Cyanobacteriota</taxon>
        <taxon>Cyanophyceae</taxon>
        <taxon>Oscillatoriophycideae</taxon>
        <taxon>Oscillatoriales</taxon>
        <taxon>Oscillatoriaceae</taxon>
        <taxon>Phormidium</taxon>
    </lineage>
</organism>
<comment type="caution">
    <text evidence="2">The sequence shown here is derived from an EMBL/GenBank/DDBJ whole genome shotgun (WGS) entry which is preliminary data.</text>
</comment>
<keyword evidence="3" id="KW-1185">Reference proteome</keyword>
<protein>
    <recommendedName>
        <fullName evidence="1">RXYLT1 C-terminal domain-containing protein</fullName>
    </recommendedName>
</protein>
<proteinExistence type="predicted"/>
<dbReference type="Pfam" id="PF24785">
    <property type="entry name" value="RXYLT1_C"/>
    <property type="match status" value="1"/>
</dbReference>